<protein>
    <submittedName>
        <fullName evidence="2">Uncharacterized protein</fullName>
    </submittedName>
</protein>
<accession>A0ABW8D5Y0</accession>
<evidence type="ECO:0000256" key="1">
    <source>
        <dbReference type="SAM" id="MobiDB-lite"/>
    </source>
</evidence>
<dbReference type="Proteomes" id="UP001615550">
    <property type="component" value="Unassembled WGS sequence"/>
</dbReference>
<feature type="compositionally biased region" description="Polar residues" evidence="1">
    <location>
        <begin position="512"/>
        <end position="529"/>
    </location>
</feature>
<comment type="caution">
    <text evidence="2">The sequence shown here is derived from an EMBL/GenBank/DDBJ whole genome shotgun (WGS) entry which is preliminary data.</text>
</comment>
<proteinExistence type="predicted"/>
<evidence type="ECO:0000313" key="2">
    <source>
        <dbReference type="EMBL" id="MFJ1267617.1"/>
    </source>
</evidence>
<dbReference type="EMBL" id="JBGORX010000001">
    <property type="protein sequence ID" value="MFJ1267617.1"/>
    <property type="molecule type" value="Genomic_DNA"/>
</dbReference>
<reference evidence="2 3" key="1">
    <citation type="submission" date="2024-08" db="EMBL/GenBank/DDBJ databases">
        <title>Draft Genome Sequence of Legionella lytica strain DSB2004, Isolated From a Fire Sprinkler System.</title>
        <authorList>
            <person name="Everhart A.D."/>
            <person name="Kidane D.T."/>
            <person name="Farone A.L."/>
            <person name="Farone M.B."/>
        </authorList>
    </citation>
    <scope>NUCLEOTIDE SEQUENCE [LARGE SCALE GENOMIC DNA]</scope>
    <source>
        <strain evidence="2 3">DSB2004</strain>
    </source>
</reference>
<keyword evidence="3" id="KW-1185">Reference proteome</keyword>
<gene>
    <name evidence="2" type="ORF">ACD661_03480</name>
</gene>
<name>A0ABW8D5Y0_9GAMM</name>
<organism evidence="2 3">
    <name type="scientific">Legionella lytica</name>
    <dbReference type="NCBI Taxonomy" id="96232"/>
    <lineage>
        <taxon>Bacteria</taxon>
        <taxon>Pseudomonadati</taxon>
        <taxon>Pseudomonadota</taxon>
        <taxon>Gammaproteobacteria</taxon>
        <taxon>Legionellales</taxon>
        <taxon>Legionellaceae</taxon>
        <taxon>Legionella</taxon>
    </lineage>
</organism>
<evidence type="ECO:0000313" key="3">
    <source>
        <dbReference type="Proteomes" id="UP001615550"/>
    </source>
</evidence>
<feature type="region of interest" description="Disordered" evidence="1">
    <location>
        <begin position="505"/>
        <end position="550"/>
    </location>
</feature>
<sequence>MISASDAKSVLDADQKRRIIELYLRDTFKERFDPAWLGNRANFIQLAAALDHINQLDNGNNLNLAGIGSHNPETRKDYVAEYKILKQLLDKQIAFTNTDPPVANGFDEKKSVLLWLEANQNVAHRSLRDLHAQNNNLGVAEKLLSGDLGATEWLGEVDLERMLIKLNIKNSTHITRLNANDIGMILHFEREKHAHSNVPYSIPLLINCGNNGSLRAQGSHWTCAMITVNPATNSISIDYKDSMPLRGNERAILTNAINYQDGHYSAFPNAAVKNVNPVTDNLQRDSWSCGYRALQGLITNPRFPGQGNINYGADWQTLTNAGNDSAALRDAVYHSLLEGMQLDPRYVERMKLANKVTPQSEVGQPYSLESQFAQNYMESITSYKKTANTISSAHCVKEYVVLVEALKPLGELTTKDAEAQKVHKKLSEILLRSDLSEDAKIITMLDIMATEYASLGTNNKVSQHIKALCEQYLGVEIGINPRYQLKNDGVLRRLFDAQAEIKPESLLPPIQKKQTGSNSLSQSAPTLSSAPKVEPRITPSEGSIGQSALRKTKEHSRLGSMFGPNQFCYAQKPSGVEPGFRAIDLDDNFFKELERILANPQSVKKANDKLMLAELDKALKKVDLQQKQKIFTQFINSFVPGPHSPMQVHSCIEWLCEQVKEAVAKNDRLSSWMYKLDYAEGQKERIKANKEAIREFVGTRLAGIFSAQNQRQELAWVNHRGTDAHALLACAWKNGLQELTSFLHNGGEPDYNGVLVDKKNVALTHSKQIPGLAKNLIFGIAVGDRDGIGKDAQNKGFADGAFYGFDYGKPYEGEGVCASLQDDFSFVNPYANLPALFRGSSAIGVARHAMYRNYSVFYDTDLSERMVGLHLLKKMITGKNPDEEIIQSFPRLRQELRRIEENTPSPQALLKQLGAIKSKNADASKIQALVDVYSMDLATGKVSHFDLYFIKIKTDMIEMAVKNGMPYAELDDYIKFVDGMQAQAHKNNQQILTVFAQRMPLTQQELNLLDHLEKYCSPSSAVYHDAKVLLKTLHIDPPAGRIPFQLKREENGTYTLSTTNSSIAKTLGTEFGLPMVQSSTGLSCNLSQEKLNKLVDTVENKYQQKKERTQLYVISDKQVFPRIVGLVNAKNGPHQEKADIGRQWSEDKKTVSLQIVPKTEAQAQQLAKIFGDNFRVNEAKVVRLNQDEQTQLKNKVSTLYAAECPSKPTIIPAPLSTEVPHKAATVNRWQELHNKQSAEQPTAAEQLIKRFEALMEPGQILDQMKNVLNEANPKAVEKLLKYDNKTLCKPGNIKAIYYDQLEQVKEVSEEVVITATTTAPTDQIQPTL</sequence>
<dbReference type="RefSeq" id="WP_400186331.1">
    <property type="nucleotide sequence ID" value="NZ_JBGORX010000001.1"/>
</dbReference>